<keyword evidence="2" id="KW-1185">Reference proteome</keyword>
<dbReference type="EMBL" id="PGTY01000001">
    <property type="protein sequence ID" value="PJI93196.1"/>
    <property type="molecule type" value="Genomic_DNA"/>
</dbReference>
<evidence type="ECO:0000313" key="1">
    <source>
        <dbReference type="EMBL" id="PJI93196.1"/>
    </source>
</evidence>
<accession>A0A2M8WQS1</accession>
<dbReference type="Pfam" id="PF07606">
    <property type="entry name" value="DUF1569"/>
    <property type="match status" value="1"/>
</dbReference>
<reference evidence="1 2" key="1">
    <citation type="submission" date="2017-11" db="EMBL/GenBank/DDBJ databases">
        <title>Genomic Encyclopedia of Archaeal and Bacterial Type Strains, Phase II (KMG-II): From Individual Species to Whole Genera.</title>
        <authorList>
            <person name="Goeker M."/>
        </authorList>
    </citation>
    <scope>NUCLEOTIDE SEQUENCE [LARGE SCALE GENOMIC DNA]</scope>
    <source>
        <strain evidence="1 2">DSM 29128</strain>
    </source>
</reference>
<name>A0A2M8WQS1_9RHOB</name>
<protein>
    <submittedName>
        <fullName evidence="1">Uncharacterized protein DUF1569</fullName>
    </submittedName>
</protein>
<proteinExistence type="predicted"/>
<gene>
    <name evidence="1" type="ORF">BC777_2067</name>
</gene>
<evidence type="ECO:0000313" key="2">
    <source>
        <dbReference type="Proteomes" id="UP000228531"/>
    </source>
</evidence>
<dbReference type="AlphaFoldDB" id="A0A2M8WQS1"/>
<comment type="caution">
    <text evidence="1">The sequence shown here is derived from an EMBL/GenBank/DDBJ whole genome shotgun (WGS) entry which is preliminary data.</text>
</comment>
<dbReference type="InterPro" id="IPR011463">
    <property type="entry name" value="DUF1569"/>
</dbReference>
<sequence length="147" mass="16184">MRGGNIMPDIDLAFARLEGLDLSAIESTGDWGLGRVFNHLAQGVEFSMHGYPVQKPKLFQATVGTLAFKMFSARGKMKHGLDEPIPGEVVSEISAEAGLERLWTSLETFRNFEGKMQPHFAYGGLSKAQFGKAHLLHIENHLEEVGS</sequence>
<dbReference type="Proteomes" id="UP000228531">
    <property type="component" value="Unassembled WGS sequence"/>
</dbReference>
<dbReference type="OrthoDB" id="336237at2"/>
<organism evidence="1 2">
    <name type="scientific">Yoonia maricola</name>
    <dbReference type="NCBI Taxonomy" id="420999"/>
    <lineage>
        <taxon>Bacteria</taxon>
        <taxon>Pseudomonadati</taxon>
        <taxon>Pseudomonadota</taxon>
        <taxon>Alphaproteobacteria</taxon>
        <taxon>Rhodobacterales</taxon>
        <taxon>Paracoccaceae</taxon>
        <taxon>Yoonia</taxon>
    </lineage>
</organism>